<keyword evidence="1" id="KW-0812">Transmembrane</keyword>
<feature type="transmembrane region" description="Helical" evidence="1">
    <location>
        <begin position="120"/>
        <end position="136"/>
    </location>
</feature>
<feature type="transmembrane region" description="Helical" evidence="1">
    <location>
        <begin position="12"/>
        <end position="29"/>
    </location>
</feature>
<keyword evidence="1" id="KW-1133">Transmembrane helix</keyword>
<organism evidence="2">
    <name type="scientific">freshwater metagenome</name>
    <dbReference type="NCBI Taxonomy" id="449393"/>
    <lineage>
        <taxon>unclassified sequences</taxon>
        <taxon>metagenomes</taxon>
        <taxon>ecological metagenomes</taxon>
    </lineage>
</organism>
<accession>A0A6J5ZUJ1</accession>
<evidence type="ECO:0000313" key="2">
    <source>
        <dbReference type="EMBL" id="CAB4346071.1"/>
    </source>
</evidence>
<proteinExistence type="predicted"/>
<gene>
    <name evidence="2" type="ORF">UFOPK3522_01251</name>
</gene>
<dbReference type="AlphaFoldDB" id="A0A6J5ZUJ1"/>
<reference evidence="2" key="1">
    <citation type="submission" date="2020-05" db="EMBL/GenBank/DDBJ databases">
        <authorList>
            <person name="Chiriac C."/>
            <person name="Salcher M."/>
            <person name="Ghai R."/>
            <person name="Kavagutti S V."/>
        </authorList>
    </citation>
    <scope>NUCLEOTIDE SEQUENCE</scope>
</reference>
<feature type="transmembrane region" description="Helical" evidence="1">
    <location>
        <begin position="90"/>
        <end position="108"/>
    </location>
</feature>
<dbReference type="EMBL" id="CAESAO010000123">
    <property type="protein sequence ID" value="CAB4346071.1"/>
    <property type="molecule type" value="Genomic_DNA"/>
</dbReference>
<keyword evidence="1" id="KW-0472">Membrane</keyword>
<protein>
    <submittedName>
        <fullName evidence="2">Unannotated protein</fullName>
    </submittedName>
</protein>
<evidence type="ECO:0000256" key="1">
    <source>
        <dbReference type="SAM" id="Phobius"/>
    </source>
</evidence>
<name>A0A6J5ZUJ1_9ZZZZ</name>
<feature type="transmembrane region" description="Helical" evidence="1">
    <location>
        <begin position="65"/>
        <end position="83"/>
    </location>
</feature>
<sequence length="361" mass="36974">MIIGSDKRRLQRAWVAAIPLLLFALWYLAYGVSELKIGNAPVVPHFAAEMASNASGGLVGLGIEYGRPLALALLAAVVFRLAAPRRVTPWLAAVVLTAAALWALTALARADIGEPLAPRYIYPGAVLIVLIVVELLRGRELPSAAAPIALTLVCLAGLANYATLGAFAAGLRGNADVLEARLGALALVGPSVPAGFQAVPREAPQITPRGAVQSQRDFGSIGLPVSALPTASAIQRTAVDAVLISVPELTARPAATVSGGAPKLLSLSGARSAPSGRCTRFVPNRGAATVDLALPAGGALALRSAAALPVFLRRFGDQFGATPNLVVAAGRPTLLSARADASEVAWTVELKPSAPLTVCAR</sequence>
<feature type="transmembrane region" description="Helical" evidence="1">
    <location>
        <begin position="148"/>
        <end position="171"/>
    </location>
</feature>